<dbReference type="InterPro" id="IPR050445">
    <property type="entry name" value="Bact_polysacc_biosynth/exp"/>
</dbReference>
<evidence type="ECO:0000256" key="6">
    <source>
        <dbReference type="ARBA" id="ARBA00022989"/>
    </source>
</evidence>
<keyword evidence="6 9" id="KW-1133">Transmembrane helix</keyword>
<keyword evidence="7 9" id="KW-0472">Membrane</keyword>
<dbReference type="Pfam" id="PF02706">
    <property type="entry name" value="Wzz"/>
    <property type="match status" value="1"/>
</dbReference>
<keyword evidence="5" id="KW-0067">ATP-binding</keyword>
<gene>
    <name evidence="11" type="ORF">OE749_18465</name>
</gene>
<dbReference type="Proteomes" id="UP001652504">
    <property type="component" value="Unassembled WGS sequence"/>
</dbReference>
<keyword evidence="2" id="KW-1003">Cell membrane</keyword>
<sequence>MQSDNLQHQQAPMLDIGDLIAIAWAKKFRILLTAALIIVAGGYYIKSLPKIYTAYATLSVGGSEQSNSLPFNLASLAASGDAKMGTHIEFLKSRQFAEKLIVDNLLLKAFKQYESREETLYHAIDTFRRGLGLAKLGDTNMLQVSYMSPDPELAARIANAVGPTFFIIQKTRKREKANNATNWLNGQLDSVQTKLSEAEESLQSYLRTHTLIDVGSQIELARTEISTLLSEKLHNDKALAGVSATVDTVQKYKGNTSKLLSIPWLMKQNIIQDMRVRINVAEQHLNEVSKRYKHKHPKHIAATSAYTSLVQEQEELVVKLLEGLRQEFETLRSRSQELQAQIDAAKARHSELGNHEINLARLRRQAESMQRLYDSFLSHLNDTQLMRDFGDNDDYVIIDYASVPKRPSHPKVVALFAALVLASLLFSIAGWVFLHLVSDKYNRYRKLFDKLNVPILVDVPKLSSNWGKKSVEDRIMRERQSFVFSEAIRTLRTSVMVRSENEENRIIAVTALSKGDSDAYLSAHLAESFARIESTLLMDANLREPAIANLYGMPIDTAGIINLLTKSAKASECMRRIPTMKLAVMPSGPLPSDPTVYLSKPRFKGLLQRLGVLFERLVIELPPLSTVSDALVVSRYVDGVIIVCDVEKSDTKDVINGIQRLKDINAPILGVVIHRAKKTKEEFVDESLTRRLLNRVLKI</sequence>
<evidence type="ECO:0000313" key="12">
    <source>
        <dbReference type="Proteomes" id="UP001652504"/>
    </source>
</evidence>
<accession>A0ABT3ADE6</accession>
<comment type="caution">
    <text evidence="11">The sequence shown here is derived from an EMBL/GenBank/DDBJ whole genome shotgun (WGS) entry which is preliminary data.</text>
</comment>
<evidence type="ECO:0000256" key="5">
    <source>
        <dbReference type="ARBA" id="ARBA00022840"/>
    </source>
</evidence>
<protein>
    <submittedName>
        <fullName evidence="11">Polysaccharide biosynthesis tyrosine autokinase</fullName>
    </submittedName>
</protein>
<feature type="domain" description="Polysaccharide chain length determinant N-terminal" evidence="10">
    <location>
        <begin position="14"/>
        <end position="102"/>
    </location>
</feature>
<dbReference type="RefSeq" id="WP_263713970.1">
    <property type="nucleotide sequence ID" value="NZ_JAOWKX010000016.1"/>
</dbReference>
<feature type="transmembrane region" description="Helical" evidence="9">
    <location>
        <begin position="28"/>
        <end position="45"/>
    </location>
</feature>
<keyword evidence="3 9" id="KW-0812">Transmembrane</keyword>
<keyword evidence="8" id="KW-0175">Coiled coil</keyword>
<dbReference type="PANTHER" id="PTHR32309">
    <property type="entry name" value="TYROSINE-PROTEIN KINASE"/>
    <property type="match status" value="1"/>
</dbReference>
<evidence type="ECO:0000256" key="1">
    <source>
        <dbReference type="ARBA" id="ARBA00004651"/>
    </source>
</evidence>
<organism evidence="11 12">
    <name type="scientific">Fluctibacter corallii</name>
    <dbReference type="NCBI Taxonomy" id="2984329"/>
    <lineage>
        <taxon>Bacteria</taxon>
        <taxon>Pseudomonadati</taxon>
        <taxon>Pseudomonadota</taxon>
        <taxon>Gammaproteobacteria</taxon>
        <taxon>Alteromonadales</taxon>
        <taxon>Alteromonadaceae</taxon>
        <taxon>Fluctibacter</taxon>
    </lineage>
</organism>
<dbReference type="EMBL" id="JAOWKX010000016">
    <property type="protein sequence ID" value="MCV2886679.1"/>
    <property type="molecule type" value="Genomic_DNA"/>
</dbReference>
<evidence type="ECO:0000256" key="3">
    <source>
        <dbReference type="ARBA" id="ARBA00022692"/>
    </source>
</evidence>
<dbReference type="InterPro" id="IPR005702">
    <property type="entry name" value="Wzc-like_C"/>
</dbReference>
<dbReference type="PANTHER" id="PTHR32309:SF13">
    <property type="entry name" value="FERRIC ENTEROBACTIN TRANSPORT PROTEIN FEPE"/>
    <property type="match status" value="1"/>
</dbReference>
<keyword evidence="12" id="KW-1185">Reference proteome</keyword>
<comment type="subcellular location">
    <subcellularLocation>
        <location evidence="1">Cell membrane</location>
        <topology evidence="1">Multi-pass membrane protein</topology>
    </subcellularLocation>
</comment>
<feature type="coiled-coil region" evidence="8">
    <location>
        <begin position="321"/>
        <end position="372"/>
    </location>
</feature>
<evidence type="ECO:0000256" key="2">
    <source>
        <dbReference type="ARBA" id="ARBA00022475"/>
    </source>
</evidence>
<dbReference type="NCBIfam" id="TIGR01007">
    <property type="entry name" value="eps_fam"/>
    <property type="match status" value="1"/>
</dbReference>
<keyword evidence="4" id="KW-0547">Nucleotide-binding</keyword>
<evidence type="ECO:0000256" key="7">
    <source>
        <dbReference type="ARBA" id="ARBA00023136"/>
    </source>
</evidence>
<dbReference type="SUPFAM" id="SSF52540">
    <property type="entry name" value="P-loop containing nucleoside triphosphate hydrolases"/>
    <property type="match status" value="1"/>
</dbReference>
<evidence type="ECO:0000256" key="4">
    <source>
        <dbReference type="ARBA" id="ARBA00022741"/>
    </source>
</evidence>
<dbReference type="Gene3D" id="3.40.50.300">
    <property type="entry name" value="P-loop containing nucleotide triphosphate hydrolases"/>
    <property type="match status" value="1"/>
</dbReference>
<dbReference type="InterPro" id="IPR027417">
    <property type="entry name" value="P-loop_NTPase"/>
</dbReference>
<dbReference type="InterPro" id="IPR003856">
    <property type="entry name" value="LPS_length_determ_N"/>
</dbReference>
<feature type="transmembrane region" description="Helical" evidence="9">
    <location>
        <begin position="412"/>
        <end position="437"/>
    </location>
</feature>
<dbReference type="CDD" id="cd05387">
    <property type="entry name" value="BY-kinase"/>
    <property type="match status" value="1"/>
</dbReference>
<evidence type="ECO:0000313" key="11">
    <source>
        <dbReference type="EMBL" id="MCV2886679.1"/>
    </source>
</evidence>
<evidence type="ECO:0000256" key="9">
    <source>
        <dbReference type="SAM" id="Phobius"/>
    </source>
</evidence>
<evidence type="ECO:0000256" key="8">
    <source>
        <dbReference type="SAM" id="Coils"/>
    </source>
</evidence>
<name>A0ABT3ADE6_9ALTE</name>
<evidence type="ECO:0000259" key="10">
    <source>
        <dbReference type="Pfam" id="PF02706"/>
    </source>
</evidence>
<reference evidence="11 12" key="1">
    <citation type="submission" date="2022-10" db="EMBL/GenBank/DDBJ databases">
        <title>Aestuariibacter sp. AA17 isolated from Montipora capitata coral fragment.</title>
        <authorList>
            <person name="Emsley S.A."/>
            <person name="Pfannmuller K.M."/>
            <person name="Loughran R.M."/>
            <person name="Shlafstein M."/>
            <person name="Papke E."/>
            <person name="Saw J.H."/>
            <person name="Ushijima B."/>
            <person name="Videau P."/>
        </authorList>
    </citation>
    <scope>NUCLEOTIDE SEQUENCE [LARGE SCALE GENOMIC DNA]</scope>
    <source>
        <strain evidence="11 12">AA17</strain>
    </source>
</reference>
<proteinExistence type="predicted"/>